<dbReference type="EMBL" id="JAADJG010000759">
    <property type="protein sequence ID" value="KAF4437405.1"/>
    <property type="molecule type" value="Genomic_DNA"/>
</dbReference>
<dbReference type="Proteomes" id="UP000605986">
    <property type="component" value="Unassembled WGS sequence"/>
</dbReference>
<dbReference type="AlphaFoldDB" id="A0A8H4JSA6"/>
<evidence type="ECO:0000313" key="3">
    <source>
        <dbReference type="Proteomes" id="UP000605986"/>
    </source>
</evidence>
<reference evidence="2" key="1">
    <citation type="submission" date="2020-01" db="EMBL/GenBank/DDBJ databases">
        <title>Identification and distribution of gene clusters putatively required for synthesis of sphingolipid metabolism inhibitors in phylogenetically diverse species of the filamentous fungus Fusarium.</title>
        <authorList>
            <person name="Kim H.-S."/>
            <person name="Busman M."/>
            <person name="Brown D.W."/>
            <person name="Divon H."/>
            <person name="Uhlig S."/>
            <person name="Proctor R.H."/>
        </authorList>
    </citation>
    <scope>NUCLEOTIDE SEQUENCE</scope>
    <source>
        <strain evidence="2">NRRL 53441</strain>
    </source>
</reference>
<gene>
    <name evidence="2" type="ORF">F53441_13039</name>
</gene>
<proteinExistence type="predicted"/>
<sequence>MDFDDDAPPELVDATANDIDDEITVKVPITIVTGYLGAGKTTLLNYILTAQHGKKIAVIMNEFGDSLDIEKSLTVNKGGEQVEEWLDVGNGCICCSVKDTGVNAIESLMSKKGAFDYILLETTGLADPGNLAPLFWVDDGLGSTIYLDGIVTLVDAKNILRNLDDPNGIVEGHDHHGHGPVMTTAHVQISHADVIVINKADTVTDAELSQVRERIQSINGLAKIHVTERSVVPQLEGFLLDLHAYDQFNESDANAKGHSHLDPTISTVTIPVGRLESGQLEAVDRWLRSVLWDNTLPETQKEGDFEIHRSKGRLIFSNGEVKMLQGVREVFEINDGLTGDETPKEGKIILIGRNVAGVRFKDSFKQAIS</sequence>
<accession>A0A8H4JSA6</accession>
<dbReference type="CDD" id="cd03112">
    <property type="entry name" value="CobW-like"/>
    <property type="match status" value="1"/>
</dbReference>
<dbReference type="Gene3D" id="3.40.50.300">
    <property type="entry name" value="P-loop containing nucleotide triphosphate hydrolases"/>
    <property type="match status" value="1"/>
</dbReference>
<evidence type="ECO:0000259" key="1">
    <source>
        <dbReference type="Pfam" id="PF02492"/>
    </source>
</evidence>
<dbReference type="InterPro" id="IPR051316">
    <property type="entry name" value="Zinc-reg_GTPase_activator"/>
</dbReference>
<dbReference type="InterPro" id="IPR003495">
    <property type="entry name" value="CobW/HypB/UreG_nucleotide-bd"/>
</dbReference>
<comment type="caution">
    <text evidence="2">The sequence shown here is derived from an EMBL/GenBank/DDBJ whole genome shotgun (WGS) entry which is preliminary data.</text>
</comment>
<dbReference type="Pfam" id="PF02492">
    <property type="entry name" value="cobW"/>
    <property type="match status" value="1"/>
</dbReference>
<dbReference type="Gene3D" id="3.30.1220.10">
    <property type="entry name" value="CobW-like, C-terminal domain"/>
    <property type="match status" value="1"/>
</dbReference>
<dbReference type="OrthoDB" id="258627at2759"/>
<feature type="domain" description="CobW/HypB/UreG nucleotide-binding" evidence="1">
    <location>
        <begin position="28"/>
        <end position="224"/>
    </location>
</feature>
<name>A0A8H4JSA6_9HYPO</name>
<protein>
    <submittedName>
        <fullName evidence="2">Putative dopamine-responsive protein</fullName>
    </submittedName>
</protein>
<dbReference type="InterPro" id="IPR036627">
    <property type="entry name" value="CobW-likC_sf"/>
</dbReference>
<dbReference type="PANTHER" id="PTHR13748">
    <property type="entry name" value="COBW-RELATED"/>
    <property type="match status" value="1"/>
</dbReference>
<dbReference type="GO" id="GO:0005737">
    <property type="term" value="C:cytoplasm"/>
    <property type="evidence" value="ECO:0007669"/>
    <property type="project" value="TreeGrafter"/>
</dbReference>
<keyword evidence="3" id="KW-1185">Reference proteome</keyword>
<organism evidence="2 3">
    <name type="scientific">Fusarium austroafricanum</name>
    <dbReference type="NCBI Taxonomy" id="2364996"/>
    <lineage>
        <taxon>Eukaryota</taxon>
        <taxon>Fungi</taxon>
        <taxon>Dikarya</taxon>
        <taxon>Ascomycota</taxon>
        <taxon>Pezizomycotina</taxon>
        <taxon>Sordariomycetes</taxon>
        <taxon>Hypocreomycetidae</taxon>
        <taxon>Hypocreales</taxon>
        <taxon>Nectriaceae</taxon>
        <taxon>Fusarium</taxon>
        <taxon>Fusarium concolor species complex</taxon>
    </lineage>
</organism>
<evidence type="ECO:0000313" key="2">
    <source>
        <dbReference type="EMBL" id="KAF4437405.1"/>
    </source>
</evidence>
<dbReference type="InterPro" id="IPR027417">
    <property type="entry name" value="P-loop_NTPase"/>
</dbReference>
<dbReference type="PANTHER" id="PTHR13748:SF31">
    <property type="entry name" value="ZINC-REGULATED GTPASE METALLOPROTEIN ACTIVATOR 1A-RELATED"/>
    <property type="match status" value="1"/>
</dbReference>
<dbReference type="SUPFAM" id="SSF52540">
    <property type="entry name" value="P-loop containing nucleoside triphosphate hydrolases"/>
    <property type="match status" value="1"/>
</dbReference>